<keyword evidence="2" id="KW-1185">Reference proteome</keyword>
<sequence>MGCSAEARASPKPPSPPLRTSGLWVVSFYRAQDKVINKRTISSTFRRRVYEDPLRVCCVFACRLKNEEAVGKHRTSLHSGCLRSSSWLNESAINFLYCQLYFSRARHLRNLTRSSLRSGI</sequence>
<protein>
    <submittedName>
        <fullName evidence="1">Uncharacterized protein</fullName>
    </submittedName>
</protein>
<accession>A0AAW2GUS4</accession>
<evidence type="ECO:0000313" key="2">
    <source>
        <dbReference type="Proteomes" id="UP001430953"/>
    </source>
</evidence>
<dbReference type="AlphaFoldDB" id="A0AAW2GUS4"/>
<dbReference type="EMBL" id="JADYXP020000002">
    <property type="protein sequence ID" value="KAL0131051.1"/>
    <property type="molecule type" value="Genomic_DNA"/>
</dbReference>
<evidence type="ECO:0000313" key="1">
    <source>
        <dbReference type="EMBL" id="KAL0131051.1"/>
    </source>
</evidence>
<gene>
    <name evidence="1" type="ORF">PUN28_002561</name>
</gene>
<reference evidence="1 2" key="1">
    <citation type="submission" date="2023-03" db="EMBL/GenBank/DDBJ databases">
        <title>High recombination rates correlate with genetic variation in Cardiocondyla obscurior ants.</title>
        <authorList>
            <person name="Errbii M."/>
        </authorList>
    </citation>
    <scope>NUCLEOTIDE SEQUENCE [LARGE SCALE GENOMIC DNA]</scope>
    <source>
        <strain evidence="1">Alpha-2009</strain>
        <tissue evidence="1">Whole body</tissue>
    </source>
</reference>
<dbReference type="Proteomes" id="UP001430953">
    <property type="component" value="Unassembled WGS sequence"/>
</dbReference>
<name>A0AAW2GUS4_9HYME</name>
<proteinExistence type="predicted"/>
<organism evidence="1 2">
    <name type="scientific">Cardiocondyla obscurior</name>
    <dbReference type="NCBI Taxonomy" id="286306"/>
    <lineage>
        <taxon>Eukaryota</taxon>
        <taxon>Metazoa</taxon>
        <taxon>Ecdysozoa</taxon>
        <taxon>Arthropoda</taxon>
        <taxon>Hexapoda</taxon>
        <taxon>Insecta</taxon>
        <taxon>Pterygota</taxon>
        <taxon>Neoptera</taxon>
        <taxon>Endopterygota</taxon>
        <taxon>Hymenoptera</taxon>
        <taxon>Apocrita</taxon>
        <taxon>Aculeata</taxon>
        <taxon>Formicoidea</taxon>
        <taxon>Formicidae</taxon>
        <taxon>Myrmicinae</taxon>
        <taxon>Cardiocondyla</taxon>
    </lineage>
</organism>
<comment type="caution">
    <text evidence="1">The sequence shown here is derived from an EMBL/GenBank/DDBJ whole genome shotgun (WGS) entry which is preliminary data.</text>
</comment>